<comment type="caution">
    <text evidence="2">The sequence shown here is derived from an EMBL/GenBank/DDBJ whole genome shotgun (WGS) entry which is preliminary data.</text>
</comment>
<evidence type="ECO:0000313" key="3">
    <source>
        <dbReference type="Proteomes" id="UP001292079"/>
    </source>
</evidence>
<dbReference type="AlphaFoldDB" id="A0AAE1ZHM0"/>
<feature type="compositionally biased region" description="Polar residues" evidence="1">
    <location>
        <begin position="278"/>
        <end position="296"/>
    </location>
</feature>
<evidence type="ECO:0000256" key="1">
    <source>
        <dbReference type="SAM" id="MobiDB-lite"/>
    </source>
</evidence>
<dbReference type="EMBL" id="JALJAT010000001">
    <property type="protein sequence ID" value="KAK4474456.1"/>
    <property type="molecule type" value="Genomic_DNA"/>
</dbReference>
<accession>A0AAE1ZHM0</accession>
<keyword evidence="3" id="KW-1185">Reference proteome</keyword>
<reference evidence="2" key="1">
    <citation type="submission" date="2022-04" db="EMBL/GenBank/DDBJ databases">
        <authorList>
            <person name="Xu L."/>
            <person name="Lv Z."/>
        </authorList>
    </citation>
    <scope>NUCLEOTIDE SEQUENCE</scope>
    <source>
        <strain evidence="2">LV_2022a</strain>
    </source>
</reference>
<name>A0AAE1ZHM0_SCHME</name>
<proteinExistence type="predicted"/>
<evidence type="ECO:0000313" key="2">
    <source>
        <dbReference type="EMBL" id="KAK4474456.1"/>
    </source>
</evidence>
<feature type="region of interest" description="Disordered" evidence="1">
    <location>
        <begin position="278"/>
        <end position="298"/>
    </location>
</feature>
<sequence length="557" mass="63790">MDTICSLADVFGYDCPTAEYTLSCTASSIFIIPTSVEFLSHYIVLSHLSQATRYSVLGTETFFDINKEIRVSGAFKMLAFVIVIILHTTNRKVYMTGYILTKFSSLKTVKEYLINGSNSTYLTTDSPYKNWDLVLKTEQPKVKQTIHQFNKVAYHEIHKFSYRNYLNTKLNNDEPIWKYGGIYLRPVNKTLNLWNSNEHSNSQSVVLSNITSLPNRGKRHIDEELNNSRKVLLPFKDIKNNSGHKFNQQKNTLLIEKHYKYNEINRERPSVNHFHVTGSKQIPSQSEQNHLTTDSKAASRKDYNKKYLTENGYVDGKLEQNSNLLSKVITVHVQRSCDQNLGFAVNEANLINMDLKKSVELLRLAQSPVHLKIKRLDKIDSLIDANCKAVSLSIDTDIDTDMETEMITKIIEVIPNYISTKCTKIKEHSEAENTQNINLCETVLNSTDNNKTNKEITTKSAMRNEYAKLLRRKVMKWLHVHHAFIQGVKFGTRQPDKDALKCSQIMAKTISEIIVDDDQIASDDYYASEENEEAIDGVDEDLSKDCRVSNINAREQS</sequence>
<reference evidence="2" key="2">
    <citation type="journal article" date="2023" name="Infect Dis Poverty">
        <title>Chromosome-scale genome of the human blood fluke Schistosoma mekongi and its implications for public health.</title>
        <authorList>
            <person name="Zhou M."/>
            <person name="Xu L."/>
            <person name="Xu D."/>
            <person name="Chen W."/>
            <person name="Khan J."/>
            <person name="Hu Y."/>
            <person name="Huang H."/>
            <person name="Wei H."/>
            <person name="Zhang Y."/>
            <person name="Chusongsang P."/>
            <person name="Tanasarnprasert K."/>
            <person name="Hu X."/>
            <person name="Limpanont Y."/>
            <person name="Lv Z."/>
        </authorList>
    </citation>
    <scope>NUCLEOTIDE SEQUENCE</scope>
    <source>
        <strain evidence="2">LV_2022a</strain>
    </source>
</reference>
<gene>
    <name evidence="2" type="ORF">MN116_001610</name>
</gene>
<protein>
    <submittedName>
        <fullName evidence="2">Uncharacterized protein</fullName>
    </submittedName>
</protein>
<organism evidence="2 3">
    <name type="scientific">Schistosoma mekongi</name>
    <name type="common">Parasitic worm</name>
    <dbReference type="NCBI Taxonomy" id="38744"/>
    <lineage>
        <taxon>Eukaryota</taxon>
        <taxon>Metazoa</taxon>
        <taxon>Spiralia</taxon>
        <taxon>Lophotrochozoa</taxon>
        <taxon>Platyhelminthes</taxon>
        <taxon>Trematoda</taxon>
        <taxon>Digenea</taxon>
        <taxon>Strigeidida</taxon>
        <taxon>Schistosomatoidea</taxon>
        <taxon>Schistosomatidae</taxon>
        <taxon>Schistosoma</taxon>
    </lineage>
</organism>
<dbReference type="Proteomes" id="UP001292079">
    <property type="component" value="Unassembled WGS sequence"/>
</dbReference>